<feature type="domain" description="DUF6824" evidence="3">
    <location>
        <begin position="484"/>
        <end position="567"/>
    </location>
</feature>
<organism evidence="4 5">
    <name type="scientific">Seminavis robusta</name>
    <dbReference type="NCBI Taxonomy" id="568900"/>
    <lineage>
        <taxon>Eukaryota</taxon>
        <taxon>Sar</taxon>
        <taxon>Stramenopiles</taxon>
        <taxon>Ochrophyta</taxon>
        <taxon>Bacillariophyta</taxon>
        <taxon>Bacillariophyceae</taxon>
        <taxon>Bacillariophycidae</taxon>
        <taxon>Naviculales</taxon>
        <taxon>Naviculaceae</taxon>
        <taxon>Seminavis</taxon>
    </lineage>
</organism>
<name>A0A9N8EA59_9STRA</name>
<comment type="caution">
    <text evidence="4">The sequence shown here is derived from an EMBL/GenBank/DDBJ whole genome shotgun (WGS) entry which is preliminary data.</text>
</comment>
<evidence type="ECO:0000259" key="3">
    <source>
        <dbReference type="Pfam" id="PF20710"/>
    </source>
</evidence>
<dbReference type="Proteomes" id="UP001153069">
    <property type="component" value="Unassembled WGS sequence"/>
</dbReference>
<dbReference type="AlphaFoldDB" id="A0A9N8EA59"/>
<feature type="domain" description="Helicase-associated" evidence="2">
    <location>
        <begin position="14"/>
        <end position="73"/>
    </location>
</feature>
<reference evidence="4" key="1">
    <citation type="submission" date="2020-06" db="EMBL/GenBank/DDBJ databases">
        <authorList>
            <consortium name="Plant Systems Biology data submission"/>
        </authorList>
    </citation>
    <scope>NUCLEOTIDE SEQUENCE</scope>
    <source>
        <strain evidence="4">D6</strain>
    </source>
</reference>
<dbReference type="PANTHER" id="PTHR33418">
    <property type="entry name" value="HELICASE-ASSOCIATED"/>
    <property type="match status" value="1"/>
</dbReference>
<dbReference type="Pfam" id="PF20710">
    <property type="entry name" value="DUF6824"/>
    <property type="match status" value="1"/>
</dbReference>
<dbReference type="Gene3D" id="6.10.140.530">
    <property type="match status" value="3"/>
</dbReference>
<keyword evidence="4" id="KW-0347">Helicase</keyword>
<dbReference type="GO" id="GO:0004386">
    <property type="term" value="F:helicase activity"/>
    <property type="evidence" value="ECO:0007669"/>
    <property type="project" value="UniProtKB-KW"/>
</dbReference>
<dbReference type="EMBL" id="CAICTM010000869">
    <property type="protein sequence ID" value="CAB9517642.1"/>
    <property type="molecule type" value="Genomic_DNA"/>
</dbReference>
<evidence type="ECO:0000313" key="5">
    <source>
        <dbReference type="Proteomes" id="UP001153069"/>
    </source>
</evidence>
<feature type="compositionally biased region" description="Polar residues" evidence="1">
    <location>
        <begin position="579"/>
        <end position="589"/>
    </location>
</feature>
<dbReference type="PANTHER" id="PTHR33418:SF1">
    <property type="entry name" value="HELICASE-ASSOCIATED DOMAIN-CONTAINING PROTEIN"/>
    <property type="match status" value="1"/>
</dbReference>
<feature type="compositionally biased region" description="Low complexity" evidence="1">
    <location>
        <begin position="1234"/>
        <end position="1246"/>
    </location>
</feature>
<keyword evidence="5" id="KW-1185">Reference proteome</keyword>
<feature type="domain" description="Helicase-associated" evidence="2">
    <location>
        <begin position="89"/>
        <end position="146"/>
    </location>
</feature>
<dbReference type="Pfam" id="PF03457">
    <property type="entry name" value="HA"/>
    <property type="match status" value="4"/>
</dbReference>
<sequence length="1246" mass="137549">MARKTLTSNDVKKLSWDDYFKRLVEFHQKHGHTNVPFRYDKEGLALWVYRQRHHAVESRPLSSVQRQKLVDLGGVLDDVQTEWDKTNHMWIDSYMQMLEYREANGDFLIRSSKRPLLRKWVTKQRHRQRRNLLDETRAKLLKDAGFSWDQDEEYVKHVNPRGWEENFQLLFEYWERFGTSDVPLDYMEDSNLAYWVHELKGHPENLTNKQKKQLKSLNFSFGLMATATAPATSTASPLTVPTATAAPPKKVKAATAAPKTIRKEHVPVKEGSPMPVKNTPPIKRASVAVAAKSVQMESLNEDSVVPDEDLPVKGSGIIAYGAKRVAVAKKTQVATKAKNVTGGGAKPKERTVAIAKKIAVKSNEKTPAVTPKEFRNPTKHSGTSRSPTSKSVPMPPRGSSRRPSVSIPARYREEQPEGPQLLKSNRGPKKMPAEDMARNAKAAVKPQTDVQLIPVWKAQTATGTVNSSYLQGLDELWEDVGPDDVVMGRGGKSNHHEGNARYRGIIELHRAAYKLAPKLTKRNIARDIVRRINQNGGRFLRLNKGGSVWSEITFEEAAAKTSQSLREVHNYKILPSGTTSVEEQLSGNESMADGPQTYQQSAVPPPGGGPIILPKPDTHSRARTAQKTSSEEQMSSLVPAAIEVIQQLPPYTKAQLQHYVPHEHPQPPAQLPLQAQPHPYHSQPHPAAAVYQVPHYGFVIPHNNVQPMTGSFQVNGQHTVVRTEKKSTLPSAQASAMVSNVGPMTETTMKFTQNVGAGGSTKSTPRHGTQAHANTQIELASNFSKAEANAAQASVNVEQVSEQDAGAASAPPPVPAPGNGRVQPHQKFQKMAQAPQKVLQLGRPAKLTKAAPLSQMGITLSKEYSLQQMQAPRRRTSHAPEAHAKKNLTLSQAPRKHMRAMPKLSTKKPIQMTAATKGAPPNNTVTRPMVAATKANSTAKHPIQPATAGKKGGQPIAPIKPTHPATSLRQGPRPTIHTRKLPTQRVPATIAGAESVIPQSTQPVSATKNGGTSRKNLHLELHLELQEQNVSKQSHPKNHQQIVGAVYYPTGTTAGTTAEGTVAGSAAVNEPFVWNIYHPHTDRCNVYGWNMPYPPPPPITFETRKAEDGPLPWEYPSAKEYTSPLLPKSSVRRSPLAPSQIYRGANIDDGVWVESYEKMVQFMLKHGQCLRGPGDGEEDDRALVEWATLQRKLYNEHKLEPVRKKLLDQIGFEWRHSKKRSRGDEEADDDGDDQASVGSSDSYMVI</sequence>
<accession>A0A9N8EA59</accession>
<dbReference type="InterPro" id="IPR049227">
    <property type="entry name" value="DUF6824"/>
</dbReference>
<feature type="region of interest" description="Disordered" evidence="1">
    <location>
        <begin position="794"/>
        <end position="836"/>
    </location>
</feature>
<feature type="region of interest" description="Disordered" evidence="1">
    <location>
        <begin position="579"/>
        <end position="635"/>
    </location>
</feature>
<feature type="compositionally biased region" description="Low complexity" evidence="1">
    <location>
        <begin position="397"/>
        <end position="408"/>
    </location>
</feature>
<feature type="domain" description="Helicase-associated" evidence="2">
    <location>
        <begin position="162"/>
        <end position="219"/>
    </location>
</feature>
<feature type="compositionally biased region" description="Polar residues" evidence="1">
    <location>
        <begin position="623"/>
        <end position="635"/>
    </location>
</feature>
<keyword evidence="4" id="KW-0067">ATP-binding</keyword>
<gene>
    <name evidence="4" type="ORF">SEMRO_870_G213660.1</name>
</gene>
<feature type="region of interest" description="Disordered" evidence="1">
    <location>
        <begin position="1216"/>
        <end position="1246"/>
    </location>
</feature>
<dbReference type="InterPro" id="IPR005114">
    <property type="entry name" value="Helicase_assoc"/>
</dbReference>
<protein>
    <submittedName>
        <fullName evidence="4">Helicase</fullName>
    </submittedName>
</protein>
<evidence type="ECO:0000313" key="4">
    <source>
        <dbReference type="EMBL" id="CAB9517642.1"/>
    </source>
</evidence>
<proteinExistence type="predicted"/>
<feature type="region of interest" description="Disordered" evidence="1">
    <location>
        <begin position="363"/>
        <end position="436"/>
    </location>
</feature>
<feature type="compositionally biased region" description="Polar residues" evidence="1">
    <location>
        <begin position="379"/>
        <end position="390"/>
    </location>
</feature>
<keyword evidence="4" id="KW-0378">Hydrolase</keyword>
<keyword evidence="4" id="KW-0547">Nucleotide-binding</keyword>
<evidence type="ECO:0000256" key="1">
    <source>
        <dbReference type="SAM" id="MobiDB-lite"/>
    </source>
</evidence>
<evidence type="ECO:0000259" key="2">
    <source>
        <dbReference type="Pfam" id="PF03457"/>
    </source>
</evidence>
<feature type="region of interest" description="Disordered" evidence="1">
    <location>
        <begin position="935"/>
        <end position="955"/>
    </location>
</feature>
<feature type="domain" description="Helicase-associated" evidence="2">
    <location>
        <begin position="1151"/>
        <end position="1212"/>
    </location>
</feature>